<feature type="binding site" description="in other chain" evidence="9">
    <location>
        <begin position="49"/>
        <end position="51"/>
    </location>
    <ligand>
        <name>ATP</name>
        <dbReference type="ChEBI" id="CHEBI:30616"/>
        <note>ligand shared between dimeric partners</note>
    </ligand>
</feature>
<dbReference type="InterPro" id="IPR023061">
    <property type="entry name" value="SelD_I"/>
</dbReference>
<feature type="binding site" evidence="9">
    <location>
        <position position="92"/>
    </location>
    <ligand>
        <name>Mg(2+)</name>
        <dbReference type="ChEBI" id="CHEBI:18420"/>
    </ligand>
</feature>
<comment type="similarity">
    <text evidence="1 9">Belongs to the selenophosphate synthase 1 family. Class I subfamily.</text>
</comment>
<dbReference type="InterPro" id="IPR036676">
    <property type="entry name" value="PurM-like_C_sf"/>
</dbReference>
<dbReference type="Gene3D" id="3.90.650.10">
    <property type="entry name" value="PurM-like C-terminal domain"/>
    <property type="match status" value="1"/>
</dbReference>
<evidence type="ECO:0000256" key="9">
    <source>
        <dbReference type="HAMAP-Rule" id="MF_00625"/>
    </source>
</evidence>
<evidence type="ECO:0000259" key="10">
    <source>
        <dbReference type="Pfam" id="PF00586"/>
    </source>
</evidence>
<dbReference type="InterPro" id="IPR036921">
    <property type="entry name" value="PurM-like_N_sf"/>
</dbReference>
<dbReference type="SUPFAM" id="SSF56042">
    <property type="entry name" value="PurM C-terminal domain-like"/>
    <property type="match status" value="1"/>
</dbReference>
<dbReference type="GO" id="GO:0005737">
    <property type="term" value="C:cytoplasm"/>
    <property type="evidence" value="ECO:0007669"/>
    <property type="project" value="TreeGrafter"/>
</dbReference>
<dbReference type="InterPro" id="IPR004536">
    <property type="entry name" value="SPS/SelD"/>
</dbReference>
<feature type="binding site" description="in other chain" evidence="9">
    <location>
        <position position="21"/>
    </location>
    <ligand>
        <name>ATP</name>
        <dbReference type="ChEBI" id="CHEBI:30616"/>
        <note>ligand shared between dimeric partners</note>
    </ligand>
</feature>
<feature type="active site" evidence="9">
    <location>
        <position position="18"/>
    </location>
</feature>
<feature type="binding site" description="in other chain" evidence="9">
    <location>
        <position position="92"/>
    </location>
    <ligand>
        <name>ATP</name>
        <dbReference type="ChEBI" id="CHEBI:30616"/>
        <note>ligand shared between dimeric partners</note>
    </ligand>
</feature>
<evidence type="ECO:0000256" key="8">
    <source>
        <dbReference type="ARBA" id="ARBA00023266"/>
    </source>
</evidence>
<keyword evidence="8 9" id="KW-0711">Selenium</keyword>
<dbReference type="SUPFAM" id="SSF55326">
    <property type="entry name" value="PurM N-terminal domain-like"/>
    <property type="match status" value="1"/>
</dbReference>
<evidence type="ECO:0000313" key="12">
    <source>
        <dbReference type="EMBL" id="QGW29826.1"/>
    </source>
</evidence>
<dbReference type="FunFam" id="3.90.650.10:FF:000004">
    <property type="entry name" value="Selenide, water dikinase"/>
    <property type="match status" value="1"/>
</dbReference>
<dbReference type="FunFam" id="3.30.1330.10:FF:000003">
    <property type="entry name" value="Selenide, water dikinase"/>
    <property type="match status" value="1"/>
</dbReference>
<dbReference type="NCBIfam" id="TIGR00476">
    <property type="entry name" value="selD"/>
    <property type="match status" value="1"/>
</dbReference>
<keyword evidence="13" id="KW-1185">Reference proteome</keyword>
<dbReference type="GO" id="GO:0016260">
    <property type="term" value="P:selenocysteine biosynthetic process"/>
    <property type="evidence" value="ECO:0007669"/>
    <property type="project" value="InterPro"/>
</dbReference>
<protein>
    <recommendedName>
        <fullName evidence="9">Selenide, water dikinase</fullName>
        <ecNumber evidence="9">2.7.9.3</ecNumber>
    </recommendedName>
    <alternativeName>
        <fullName evidence="9">Selenium donor protein</fullName>
    </alternativeName>
    <alternativeName>
        <fullName evidence="9">Selenophosphate synthase</fullName>
    </alternativeName>
</protein>
<comment type="catalytic activity">
    <reaction evidence="9">
        <text>hydrogenselenide + ATP + H2O = selenophosphate + AMP + phosphate + 2 H(+)</text>
        <dbReference type="Rhea" id="RHEA:18737"/>
        <dbReference type="ChEBI" id="CHEBI:15377"/>
        <dbReference type="ChEBI" id="CHEBI:15378"/>
        <dbReference type="ChEBI" id="CHEBI:16144"/>
        <dbReference type="ChEBI" id="CHEBI:29317"/>
        <dbReference type="ChEBI" id="CHEBI:30616"/>
        <dbReference type="ChEBI" id="CHEBI:43474"/>
        <dbReference type="ChEBI" id="CHEBI:456215"/>
        <dbReference type="EC" id="2.7.9.3"/>
    </reaction>
</comment>
<keyword evidence="6 9" id="KW-0067">ATP-binding</keyword>
<dbReference type="AlphaFoldDB" id="A0A6I6GAE8"/>
<dbReference type="NCBIfam" id="NF002098">
    <property type="entry name" value="PRK00943.1"/>
    <property type="match status" value="1"/>
</dbReference>
<dbReference type="PIRSF" id="PIRSF036407">
    <property type="entry name" value="Selenphspht_syn"/>
    <property type="match status" value="1"/>
</dbReference>
<dbReference type="InterPro" id="IPR010918">
    <property type="entry name" value="PurM-like_C_dom"/>
</dbReference>
<dbReference type="HAMAP" id="MF_00625">
    <property type="entry name" value="SelD"/>
    <property type="match status" value="1"/>
</dbReference>
<feature type="binding site" description="in other chain" evidence="9">
    <location>
        <position position="69"/>
    </location>
    <ligand>
        <name>ATP</name>
        <dbReference type="ChEBI" id="CHEBI:30616"/>
        <note>ligand shared between dimeric partners</note>
    </ligand>
</feature>
<dbReference type="PANTHER" id="PTHR10256">
    <property type="entry name" value="SELENIDE, WATER DIKINASE"/>
    <property type="match status" value="1"/>
</dbReference>
<feature type="binding site" evidence="9">
    <location>
        <begin position="140"/>
        <end position="142"/>
    </location>
    <ligand>
        <name>ATP</name>
        <dbReference type="ChEBI" id="CHEBI:30616"/>
        <note>ligand shared between dimeric partners</note>
    </ligand>
</feature>
<feature type="site" description="Important for catalytic activity" evidence="9">
    <location>
        <position position="21"/>
    </location>
</feature>
<feature type="binding site" evidence="9">
    <location>
        <position position="228"/>
    </location>
    <ligand>
        <name>Mg(2+)</name>
        <dbReference type="ChEBI" id="CHEBI:18420"/>
    </ligand>
</feature>
<dbReference type="GO" id="GO:0005524">
    <property type="term" value="F:ATP binding"/>
    <property type="evidence" value="ECO:0007669"/>
    <property type="project" value="UniProtKB-UniRule"/>
</dbReference>
<name>A0A6I6GAE8_9BACT</name>
<sequence>MSEQEAIKLTAFASGAGCGCKIAPAVLEEILQSKTATTTFPALLVGNSSKDDAAVYDLGNGDCLISTTDFFMPIVDDAFDFGRIAAANAISDVYAMGGKPLMAIAVLGWPTQKLPAAMAAQVLEGGRAVCEAAGIPLAGGHSIDSPEPFFGLAVNGLVAKANIKQNNKAHEGDVLLLTKSLGIGILSTAQKRGLLQTAHYDLLLHTITQLNHVGTALGKMEAVHAMTDVTGFGLLGHLIEMCEGSNLGATIQYNQLSVLEGVASYLQQNAVPDATYRNWNAYSTQVKFEPGVNVMEAFKLLPDPQTNGGLLIAVAPDAVAQVQEALSAHGLSAAALQPIGVLTTAGEKRIVVQP</sequence>
<dbReference type="InterPro" id="IPR016188">
    <property type="entry name" value="PurM-like_N"/>
</dbReference>
<evidence type="ECO:0000313" key="13">
    <source>
        <dbReference type="Proteomes" id="UP000426027"/>
    </source>
</evidence>
<evidence type="ECO:0000256" key="5">
    <source>
        <dbReference type="ARBA" id="ARBA00022777"/>
    </source>
</evidence>
<dbReference type="EC" id="2.7.9.3" evidence="9"/>
<dbReference type="EMBL" id="CP046566">
    <property type="protein sequence ID" value="QGW29826.1"/>
    <property type="molecule type" value="Genomic_DNA"/>
</dbReference>
<evidence type="ECO:0000256" key="2">
    <source>
        <dbReference type="ARBA" id="ARBA00022679"/>
    </source>
</evidence>
<evidence type="ECO:0000256" key="7">
    <source>
        <dbReference type="ARBA" id="ARBA00022842"/>
    </source>
</evidence>
<dbReference type="GO" id="GO:0004756">
    <property type="term" value="F:selenide, water dikinase activity"/>
    <property type="evidence" value="ECO:0007669"/>
    <property type="project" value="UniProtKB-UniRule"/>
</dbReference>
<evidence type="ECO:0000256" key="3">
    <source>
        <dbReference type="ARBA" id="ARBA00022723"/>
    </source>
</evidence>
<comment type="cofactor">
    <cofactor evidence="9">
        <name>Mg(2+)</name>
        <dbReference type="ChEBI" id="CHEBI:18420"/>
    </cofactor>
    <text evidence="9">Binds 1 Mg(2+) ion per monomer.</text>
</comment>
<keyword evidence="7 9" id="KW-0460">Magnesium</keyword>
<feature type="domain" description="PurM-like C-terminal" evidence="11">
    <location>
        <begin position="171"/>
        <end position="352"/>
    </location>
</feature>
<dbReference type="Pfam" id="PF00586">
    <property type="entry name" value="AIRS"/>
    <property type="match status" value="1"/>
</dbReference>
<evidence type="ECO:0000256" key="4">
    <source>
        <dbReference type="ARBA" id="ARBA00022741"/>
    </source>
</evidence>
<organism evidence="12 13">
    <name type="scientific">Phnomibacter ginsenosidimutans</name>
    <dbReference type="NCBI Taxonomy" id="2676868"/>
    <lineage>
        <taxon>Bacteria</taxon>
        <taxon>Pseudomonadati</taxon>
        <taxon>Bacteroidota</taxon>
        <taxon>Chitinophagia</taxon>
        <taxon>Chitinophagales</taxon>
        <taxon>Chitinophagaceae</taxon>
        <taxon>Phnomibacter</taxon>
    </lineage>
</organism>
<evidence type="ECO:0000256" key="6">
    <source>
        <dbReference type="ARBA" id="ARBA00022840"/>
    </source>
</evidence>
<keyword evidence="2 9" id="KW-0808">Transferase</keyword>
<dbReference type="CDD" id="cd02195">
    <property type="entry name" value="SelD"/>
    <property type="match status" value="1"/>
</dbReference>
<dbReference type="Gene3D" id="3.30.1330.10">
    <property type="entry name" value="PurM-like, N-terminal domain"/>
    <property type="match status" value="1"/>
</dbReference>
<proteinExistence type="inferred from homology"/>
<gene>
    <name evidence="9 12" type="primary">selD</name>
    <name evidence="12" type="ORF">GLV81_18400</name>
</gene>
<accession>A0A6I6GAE8</accession>
<dbReference type="KEGG" id="fls:GLV81_18400"/>
<evidence type="ECO:0000256" key="1">
    <source>
        <dbReference type="ARBA" id="ARBA00008026"/>
    </source>
</evidence>
<dbReference type="Pfam" id="PF02769">
    <property type="entry name" value="AIRS_C"/>
    <property type="match status" value="1"/>
</dbReference>
<comment type="function">
    <text evidence="9">Synthesizes selenophosphate from selenide and ATP.</text>
</comment>
<comment type="subunit">
    <text evidence="9">Homodimer.</text>
</comment>
<dbReference type="Proteomes" id="UP000426027">
    <property type="component" value="Chromosome"/>
</dbReference>
<dbReference type="RefSeq" id="WP_157480374.1">
    <property type="nucleotide sequence ID" value="NZ_CP046566.1"/>
</dbReference>
<keyword evidence="5 9" id="KW-0418">Kinase</keyword>
<feature type="binding site" evidence="9">
    <location>
        <position position="52"/>
    </location>
    <ligand>
        <name>Mg(2+)</name>
        <dbReference type="ChEBI" id="CHEBI:18420"/>
    </ligand>
</feature>
<dbReference type="PANTHER" id="PTHR10256:SF0">
    <property type="entry name" value="INACTIVE SELENIDE, WATER DIKINASE-LIKE PROTEIN-RELATED"/>
    <property type="match status" value="1"/>
</dbReference>
<reference evidence="12 13" key="1">
    <citation type="submission" date="2019-11" db="EMBL/GenBank/DDBJ databases">
        <authorList>
            <person name="Im W.T."/>
        </authorList>
    </citation>
    <scope>NUCLEOTIDE SEQUENCE [LARGE SCALE GENOMIC DNA]</scope>
    <source>
        <strain evidence="12 13">SB-02</strain>
    </source>
</reference>
<evidence type="ECO:0000259" key="11">
    <source>
        <dbReference type="Pfam" id="PF02769"/>
    </source>
</evidence>
<keyword evidence="4 9" id="KW-0547">Nucleotide-binding</keyword>
<keyword evidence="3 9" id="KW-0479">Metal-binding</keyword>
<dbReference type="GO" id="GO:0000287">
    <property type="term" value="F:magnesium ion binding"/>
    <property type="evidence" value="ECO:0007669"/>
    <property type="project" value="UniProtKB-UniRule"/>
</dbReference>
<feature type="domain" description="PurM-like N-terminal" evidence="10">
    <location>
        <begin position="51"/>
        <end position="158"/>
    </location>
</feature>